<feature type="transmembrane region" description="Helical" evidence="1">
    <location>
        <begin position="48"/>
        <end position="69"/>
    </location>
</feature>
<proteinExistence type="predicted"/>
<feature type="transmembrane region" description="Helical" evidence="1">
    <location>
        <begin position="21"/>
        <end position="42"/>
    </location>
</feature>
<accession>A0A846QYM2</accession>
<evidence type="ECO:0000313" key="2">
    <source>
        <dbReference type="EMBL" id="NJB71742.1"/>
    </source>
</evidence>
<keyword evidence="3" id="KW-1185">Reference proteome</keyword>
<keyword evidence="1" id="KW-0812">Transmembrane</keyword>
<dbReference type="RefSeq" id="WP_167963818.1">
    <property type="nucleotide sequence ID" value="NZ_JAATJJ010000001.1"/>
</dbReference>
<reference evidence="2 3" key="1">
    <citation type="submission" date="2020-03" db="EMBL/GenBank/DDBJ databases">
        <title>Genomic Encyclopedia of Type Strains, Phase IV (KMG-IV): sequencing the most valuable type-strain genomes for metagenomic binning, comparative biology and taxonomic classification.</title>
        <authorList>
            <person name="Goeker M."/>
        </authorList>
    </citation>
    <scope>NUCLEOTIDE SEQUENCE [LARGE SCALE GENOMIC DNA]</scope>
    <source>
        <strain evidence="2 3">DSM 29762</strain>
    </source>
</reference>
<organism evidence="2 3">
    <name type="scientific">Saonia flava</name>
    <dbReference type="NCBI Taxonomy" id="523696"/>
    <lineage>
        <taxon>Bacteria</taxon>
        <taxon>Pseudomonadati</taxon>
        <taxon>Bacteroidota</taxon>
        <taxon>Flavobacteriia</taxon>
        <taxon>Flavobacteriales</taxon>
        <taxon>Flavobacteriaceae</taxon>
        <taxon>Saonia</taxon>
    </lineage>
</organism>
<keyword evidence="1" id="KW-0472">Membrane</keyword>
<evidence type="ECO:0000313" key="3">
    <source>
        <dbReference type="Proteomes" id="UP000590442"/>
    </source>
</evidence>
<dbReference type="Proteomes" id="UP000590442">
    <property type="component" value="Unassembled WGS sequence"/>
</dbReference>
<protein>
    <submittedName>
        <fullName evidence="2">Undecaprenyl pyrophosphate phosphatase UppP</fullName>
    </submittedName>
</protein>
<gene>
    <name evidence="2" type="ORF">GGR42_002204</name>
</gene>
<name>A0A846QYM2_9FLAO</name>
<evidence type="ECO:0000256" key="1">
    <source>
        <dbReference type="SAM" id="Phobius"/>
    </source>
</evidence>
<dbReference type="EMBL" id="JAATJJ010000001">
    <property type="protein sequence ID" value="NJB71742.1"/>
    <property type="molecule type" value="Genomic_DNA"/>
</dbReference>
<dbReference type="AlphaFoldDB" id="A0A846QYM2"/>
<comment type="caution">
    <text evidence="2">The sequence shown here is derived from an EMBL/GenBank/DDBJ whole genome shotgun (WGS) entry which is preliminary data.</text>
</comment>
<keyword evidence="1" id="KW-1133">Transmembrane helix</keyword>
<sequence length="88" mass="10000">MAKKKLADQTTEELKAQEKKLKVILLVLLAFILAFGGTMVYLMSKDEIGSNMLMTTVVPMIFIVLSFIVSTKRNLISNELRNRDHKQT</sequence>